<sequence>MWLDSPWFCPWAEKSGNQILVNVPQEDGKLSGLAEDKEMSDSLELGTQLWAGLHNLNKRLSWADIVD</sequence>
<reference evidence="2" key="1">
    <citation type="submission" date="2019-06" db="EMBL/GenBank/DDBJ databases">
        <title>Draft genome sequence of the griseofulvin-producing fungus Xylaria cubensis strain G536.</title>
        <authorList>
            <person name="Mead M.E."/>
            <person name="Raja H.A."/>
            <person name="Steenwyk J.L."/>
            <person name="Knowles S.L."/>
            <person name="Oberlies N.H."/>
            <person name="Rokas A."/>
        </authorList>
    </citation>
    <scope>NUCLEOTIDE SEQUENCE [LARGE SCALE GENOMIC DNA]</scope>
    <source>
        <strain evidence="2">G536</strain>
    </source>
</reference>
<dbReference type="AlphaFoldDB" id="A0A553IC01"/>
<dbReference type="Proteomes" id="UP000319160">
    <property type="component" value="Unassembled WGS sequence"/>
</dbReference>
<protein>
    <submittedName>
        <fullName evidence="1">Uncharacterized protein</fullName>
    </submittedName>
</protein>
<proteinExistence type="predicted"/>
<evidence type="ECO:0000313" key="1">
    <source>
        <dbReference type="EMBL" id="TRX97716.1"/>
    </source>
</evidence>
<dbReference type="EMBL" id="VFLP01000005">
    <property type="protein sequence ID" value="TRX97716.1"/>
    <property type="molecule type" value="Genomic_DNA"/>
</dbReference>
<keyword evidence="2" id="KW-1185">Reference proteome</keyword>
<gene>
    <name evidence="1" type="ORF">FHL15_001471</name>
</gene>
<evidence type="ECO:0000313" key="2">
    <source>
        <dbReference type="Proteomes" id="UP000319160"/>
    </source>
</evidence>
<accession>A0A553IC01</accession>
<organism evidence="1 2">
    <name type="scientific">Xylaria flabelliformis</name>
    <dbReference type="NCBI Taxonomy" id="2512241"/>
    <lineage>
        <taxon>Eukaryota</taxon>
        <taxon>Fungi</taxon>
        <taxon>Dikarya</taxon>
        <taxon>Ascomycota</taxon>
        <taxon>Pezizomycotina</taxon>
        <taxon>Sordariomycetes</taxon>
        <taxon>Xylariomycetidae</taxon>
        <taxon>Xylariales</taxon>
        <taxon>Xylariaceae</taxon>
        <taxon>Xylaria</taxon>
    </lineage>
</organism>
<comment type="caution">
    <text evidence="1">The sequence shown here is derived from an EMBL/GenBank/DDBJ whole genome shotgun (WGS) entry which is preliminary data.</text>
</comment>
<name>A0A553IC01_9PEZI</name>